<gene>
    <name evidence="5" type="ORF">M23134_08328</name>
</gene>
<dbReference type="eggNOG" id="COG2207">
    <property type="taxonomic scope" value="Bacteria"/>
</dbReference>
<reference evidence="5 6" key="1">
    <citation type="submission" date="2007-01" db="EMBL/GenBank/DDBJ databases">
        <authorList>
            <person name="Haygood M."/>
            <person name="Podell S."/>
            <person name="Anderson C."/>
            <person name="Hopkinson B."/>
            <person name="Roe K."/>
            <person name="Barbeau K."/>
            <person name="Gaasterland T."/>
            <person name="Ferriera S."/>
            <person name="Johnson J."/>
            <person name="Kravitz S."/>
            <person name="Beeson K."/>
            <person name="Sutton G."/>
            <person name="Rogers Y.-H."/>
            <person name="Friedman R."/>
            <person name="Frazier M."/>
            <person name="Venter J.C."/>
        </authorList>
    </citation>
    <scope>NUCLEOTIDE SEQUENCE [LARGE SCALE GENOMIC DNA]</scope>
    <source>
        <strain evidence="5 6">ATCC 23134</strain>
    </source>
</reference>
<dbReference type="SUPFAM" id="SSF51215">
    <property type="entry name" value="Regulatory protein AraC"/>
    <property type="match status" value="1"/>
</dbReference>
<dbReference type="PANTHER" id="PTHR43280">
    <property type="entry name" value="ARAC-FAMILY TRANSCRIPTIONAL REGULATOR"/>
    <property type="match status" value="1"/>
</dbReference>
<keyword evidence="3" id="KW-0804">Transcription</keyword>
<dbReference type="SMART" id="SM00342">
    <property type="entry name" value="HTH_ARAC"/>
    <property type="match status" value="1"/>
</dbReference>
<dbReference type="Gene3D" id="1.10.10.60">
    <property type="entry name" value="Homeodomain-like"/>
    <property type="match status" value="2"/>
</dbReference>
<dbReference type="InterPro" id="IPR009057">
    <property type="entry name" value="Homeodomain-like_sf"/>
</dbReference>
<keyword evidence="1" id="KW-0805">Transcription regulation</keyword>
<dbReference type="InterPro" id="IPR018060">
    <property type="entry name" value="HTH_AraC"/>
</dbReference>
<feature type="domain" description="HTH araC/xylS-type" evidence="4">
    <location>
        <begin position="138"/>
        <end position="235"/>
    </location>
</feature>
<evidence type="ECO:0000256" key="3">
    <source>
        <dbReference type="ARBA" id="ARBA00023163"/>
    </source>
</evidence>
<dbReference type="SUPFAM" id="SSF46689">
    <property type="entry name" value="Homeodomain-like"/>
    <property type="match status" value="1"/>
</dbReference>
<dbReference type="GO" id="GO:0043565">
    <property type="term" value="F:sequence-specific DNA binding"/>
    <property type="evidence" value="ECO:0007669"/>
    <property type="project" value="InterPro"/>
</dbReference>
<evidence type="ECO:0000313" key="5">
    <source>
        <dbReference type="EMBL" id="EAY27376.1"/>
    </source>
</evidence>
<dbReference type="PANTHER" id="PTHR43280:SF32">
    <property type="entry name" value="TRANSCRIPTIONAL REGULATORY PROTEIN"/>
    <property type="match status" value="1"/>
</dbReference>
<dbReference type="InterPro" id="IPR020449">
    <property type="entry name" value="Tscrpt_reg_AraC-type_HTH"/>
</dbReference>
<name>A1ZQK4_MICM2</name>
<comment type="caution">
    <text evidence="5">The sequence shown here is derived from an EMBL/GenBank/DDBJ whole genome shotgun (WGS) entry which is preliminary data.</text>
</comment>
<dbReference type="InterPro" id="IPR037923">
    <property type="entry name" value="HTH-like"/>
</dbReference>
<accession>A1ZQK4</accession>
<dbReference type="EMBL" id="AAWS01000024">
    <property type="protein sequence ID" value="EAY27376.1"/>
    <property type="molecule type" value="Genomic_DNA"/>
</dbReference>
<keyword evidence="6" id="KW-1185">Reference proteome</keyword>
<dbReference type="GO" id="GO:0003700">
    <property type="term" value="F:DNA-binding transcription factor activity"/>
    <property type="evidence" value="ECO:0007669"/>
    <property type="project" value="InterPro"/>
</dbReference>
<protein>
    <submittedName>
        <fullName evidence="5">Transcriptional regulator</fullName>
    </submittedName>
</protein>
<keyword evidence="2" id="KW-0238">DNA-binding</keyword>
<proteinExistence type="predicted"/>
<dbReference type="PRINTS" id="PR00032">
    <property type="entry name" value="HTHARAC"/>
</dbReference>
<dbReference type="PROSITE" id="PS01124">
    <property type="entry name" value="HTH_ARAC_FAMILY_2"/>
    <property type="match status" value="1"/>
</dbReference>
<evidence type="ECO:0000313" key="6">
    <source>
        <dbReference type="Proteomes" id="UP000004095"/>
    </source>
</evidence>
<dbReference type="AlphaFoldDB" id="A1ZQK4"/>
<evidence type="ECO:0000256" key="1">
    <source>
        <dbReference type="ARBA" id="ARBA00023015"/>
    </source>
</evidence>
<organism evidence="5 6">
    <name type="scientific">Microscilla marina ATCC 23134</name>
    <dbReference type="NCBI Taxonomy" id="313606"/>
    <lineage>
        <taxon>Bacteria</taxon>
        <taxon>Pseudomonadati</taxon>
        <taxon>Bacteroidota</taxon>
        <taxon>Cytophagia</taxon>
        <taxon>Cytophagales</taxon>
        <taxon>Microscillaceae</taxon>
        <taxon>Microscilla</taxon>
    </lineage>
</organism>
<dbReference type="Proteomes" id="UP000004095">
    <property type="component" value="Unassembled WGS sequence"/>
</dbReference>
<sequence length="235" mass="28101">MAFKRGMTDLEWFGNTEFDTKSGFLYLIQPHQVYKWETDHPWEGYHMMVSPILLQEYNIDFSFFQYEIQEALFLTKDEQTQIETLYTQVHTEYQKDNYELDLLMAYSNLIFTYVGKCYKRQFETRQPLYNKIVVQFKKLLNAYYNNHPQQMPSVKHFANQLNLSSNYFGDLIKHNTGQTASEIIQTKIITEAKRQLRLSDKTIAEIGYDLGFEYPTYFTRLFKKHTGKTPSQFKK</sequence>
<dbReference type="Pfam" id="PF12833">
    <property type="entry name" value="HTH_18"/>
    <property type="match status" value="1"/>
</dbReference>
<evidence type="ECO:0000256" key="2">
    <source>
        <dbReference type="ARBA" id="ARBA00023125"/>
    </source>
</evidence>
<evidence type="ECO:0000259" key="4">
    <source>
        <dbReference type="PROSITE" id="PS01124"/>
    </source>
</evidence>